<dbReference type="AlphaFoldDB" id="A0A4P8QSE3"/>
<sequence length="118" mass="13237">MQQLSTYTTGDEVADSKQFARNQFIEKLSQYSGFSKDSLQKTFTVLSSMGLVLEAAKGGRYITFDGKYYVADNLKFSKNYYEKLWGIGGRPAPFLQAEEILKSKPTVTPDPNKKAGFL</sequence>
<gene>
    <name evidence="1" type="ORF">EH207_17320</name>
</gene>
<evidence type="ECO:0000313" key="2">
    <source>
        <dbReference type="Proteomes" id="UP000299580"/>
    </source>
</evidence>
<accession>A0A4P8QSE3</accession>
<dbReference type="KEGG" id="brb:EH207_17320"/>
<dbReference type="Proteomes" id="UP000299580">
    <property type="component" value="Chromosome"/>
</dbReference>
<reference evidence="1 2" key="1">
    <citation type="submission" date="2018-11" db="EMBL/GenBank/DDBJ databases">
        <title>Genome sequences of Brenneria nigrifluens and Brenneria rubrifaciens.</title>
        <authorList>
            <person name="Poret-Peterson A.T."/>
            <person name="McClean A.E."/>
            <person name="Kluepfel D.A."/>
        </authorList>
    </citation>
    <scope>NUCLEOTIDE SEQUENCE [LARGE SCALE GENOMIC DNA]</scope>
    <source>
        <strain evidence="1 2">6D370</strain>
    </source>
</reference>
<organism evidence="1 2">
    <name type="scientific">Brenneria rubrifaciens</name>
    <dbReference type="NCBI Taxonomy" id="55213"/>
    <lineage>
        <taxon>Bacteria</taxon>
        <taxon>Pseudomonadati</taxon>
        <taxon>Pseudomonadota</taxon>
        <taxon>Gammaproteobacteria</taxon>
        <taxon>Enterobacterales</taxon>
        <taxon>Pectobacteriaceae</taxon>
        <taxon>Brenneria</taxon>
    </lineage>
</organism>
<name>A0A4P8QSE3_9GAMM</name>
<proteinExistence type="predicted"/>
<dbReference type="EMBL" id="CP034035">
    <property type="protein sequence ID" value="QCR10101.1"/>
    <property type="molecule type" value="Genomic_DNA"/>
</dbReference>
<dbReference type="OrthoDB" id="9816400at2"/>
<dbReference type="RefSeq" id="WP_137715090.1">
    <property type="nucleotide sequence ID" value="NZ_CP034035.1"/>
</dbReference>
<keyword evidence="2" id="KW-1185">Reference proteome</keyword>
<protein>
    <submittedName>
        <fullName evidence="1">Uncharacterized protein</fullName>
    </submittedName>
</protein>
<evidence type="ECO:0000313" key="1">
    <source>
        <dbReference type="EMBL" id="QCR10101.1"/>
    </source>
</evidence>